<feature type="transmembrane region" description="Helical" evidence="7">
    <location>
        <begin position="184"/>
        <end position="206"/>
    </location>
</feature>
<feature type="transmembrane region" description="Helical" evidence="7">
    <location>
        <begin position="143"/>
        <end position="164"/>
    </location>
</feature>
<dbReference type="InterPro" id="IPR011701">
    <property type="entry name" value="MFS"/>
</dbReference>
<feature type="domain" description="Major facilitator superfamily (MFS) profile" evidence="8">
    <location>
        <begin position="12"/>
        <end position="486"/>
    </location>
</feature>
<feature type="transmembrane region" description="Helical" evidence="7">
    <location>
        <begin position="337"/>
        <end position="357"/>
    </location>
</feature>
<dbReference type="Gene3D" id="1.20.1250.20">
    <property type="entry name" value="MFS general substrate transporter like domains"/>
    <property type="match status" value="1"/>
</dbReference>
<evidence type="ECO:0000256" key="6">
    <source>
        <dbReference type="SAM" id="MobiDB-lite"/>
    </source>
</evidence>
<feature type="transmembrane region" description="Helical" evidence="7">
    <location>
        <begin position="48"/>
        <end position="70"/>
    </location>
</feature>
<name>A0A1L9RX51_ASPWE</name>
<dbReference type="InterPro" id="IPR020846">
    <property type="entry name" value="MFS_dom"/>
</dbReference>
<feature type="compositionally biased region" description="Acidic residues" evidence="6">
    <location>
        <begin position="491"/>
        <end position="503"/>
    </location>
</feature>
<evidence type="ECO:0000256" key="2">
    <source>
        <dbReference type="ARBA" id="ARBA00022448"/>
    </source>
</evidence>
<dbReference type="InterPro" id="IPR036259">
    <property type="entry name" value="MFS_trans_sf"/>
</dbReference>
<reference evidence="10" key="1">
    <citation type="journal article" date="2017" name="Genome Biol.">
        <title>Comparative genomics reveals high biological diversity and specific adaptations in the industrially and medically important fungal genus Aspergillus.</title>
        <authorList>
            <person name="de Vries R.P."/>
            <person name="Riley R."/>
            <person name="Wiebenga A."/>
            <person name="Aguilar-Osorio G."/>
            <person name="Amillis S."/>
            <person name="Uchima C.A."/>
            <person name="Anderluh G."/>
            <person name="Asadollahi M."/>
            <person name="Askin M."/>
            <person name="Barry K."/>
            <person name="Battaglia E."/>
            <person name="Bayram O."/>
            <person name="Benocci T."/>
            <person name="Braus-Stromeyer S.A."/>
            <person name="Caldana C."/>
            <person name="Canovas D."/>
            <person name="Cerqueira G.C."/>
            <person name="Chen F."/>
            <person name="Chen W."/>
            <person name="Choi C."/>
            <person name="Clum A."/>
            <person name="Dos Santos R.A."/>
            <person name="Damasio A.R."/>
            <person name="Diallinas G."/>
            <person name="Emri T."/>
            <person name="Fekete E."/>
            <person name="Flipphi M."/>
            <person name="Freyberg S."/>
            <person name="Gallo A."/>
            <person name="Gournas C."/>
            <person name="Habgood R."/>
            <person name="Hainaut M."/>
            <person name="Harispe M.L."/>
            <person name="Henrissat B."/>
            <person name="Hilden K.S."/>
            <person name="Hope R."/>
            <person name="Hossain A."/>
            <person name="Karabika E."/>
            <person name="Karaffa L."/>
            <person name="Karanyi Z."/>
            <person name="Krasevec N."/>
            <person name="Kuo A."/>
            <person name="Kusch H."/>
            <person name="LaButti K."/>
            <person name="Lagendijk E.L."/>
            <person name="Lapidus A."/>
            <person name="Levasseur A."/>
            <person name="Lindquist E."/>
            <person name="Lipzen A."/>
            <person name="Logrieco A.F."/>
            <person name="MacCabe A."/>
            <person name="Maekelae M.R."/>
            <person name="Malavazi I."/>
            <person name="Melin P."/>
            <person name="Meyer V."/>
            <person name="Mielnichuk N."/>
            <person name="Miskei M."/>
            <person name="Molnar A.P."/>
            <person name="Mule G."/>
            <person name="Ngan C.Y."/>
            <person name="Orejas M."/>
            <person name="Orosz E."/>
            <person name="Ouedraogo J.P."/>
            <person name="Overkamp K.M."/>
            <person name="Park H.-S."/>
            <person name="Perrone G."/>
            <person name="Piumi F."/>
            <person name="Punt P.J."/>
            <person name="Ram A.F."/>
            <person name="Ramon A."/>
            <person name="Rauscher S."/>
            <person name="Record E."/>
            <person name="Riano-Pachon D.M."/>
            <person name="Robert V."/>
            <person name="Roehrig J."/>
            <person name="Ruller R."/>
            <person name="Salamov A."/>
            <person name="Salih N.S."/>
            <person name="Samson R.A."/>
            <person name="Sandor E."/>
            <person name="Sanguinetti M."/>
            <person name="Schuetze T."/>
            <person name="Sepcic K."/>
            <person name="Shelest E."/>
            <person name="Sherlock G."/>
            <person name="Sophianopoulou V."/>
            <person name="Squina F.M."/>
            <person name="Sun H."/>
            <person name="Susca A."/>
            <person name="Todd R.B."/>
            <person name="Tsang A."/>
            <person name="Unkles S.E."/>
            <person name="van de Wiele N."/>
            <person name="van Rossen-Uffink D."/>
            <person name="Oliveira J.V."/>
            <person name="Vesth T.C."/>
            <person name="Visser J."/>
            <person name="Yu J.-H."/>
            <person name="Zhou M."/>
            <person name="Andersen M.R."/>
            <person name="Archer D.B."/>
            <person name="Baker S.E."/>
            <person name="Benoit I."/>
            <person name="Brakhage A.A."/>
            <person name="Braus G.H."/>
            <person name="Fischer R."/>
            <person name="Frisvad J.C."/>
            <person name="Goldman G.H."/>
            <person name="Houbraken J."/>
            <person name="Oakley B."/>
            <person name="Pocsi I."/>
            <person name="Scazzocchio C."/>
            <person name="Seiboth B."/>
            <person name="vanKuyk P.A."/>
            <person name="Wortman J."/>
            <person name="Dyer P.S."/>
            <person name="Grigoriev I.V."/>
        </authorList>
    </citation>
    <scope>NUCLEOTIDE SEQUENCE [LARGE SCALE GENOMIC DNA]</scope>
    <source>
        <strain evidence="10">DTO 134E9</strain>
    </source>
</reference>
<gene>
    <name evidence="9" type="ORF">ASPWEDRAFT_37284</name>
</gene>
<dbReference type="RefSeq" id="XP_040693171.1">
    <property type="nucleotide sequence ID" value="XM_040834643.1"/>
</dbReference>
<comment type="subcellular location">
    <subcellularLocation>
        <location evidence="1">Membrane</location>
        <topology evidence="1">Multi-pass membrane protein</topology>
    </subcellularLocation>
</comment>
<keyword evidence="4 7" id="KW-1133">Transmembrane helix</keyword>
<feature type="region of interest" description="Disordered" evidence="6">
    <location>
        <begin position="490"/>
        <end position="522"/>
    </location>
</feature>
<dbReference type="PANTHER" id="PTHR23504">
    <property type="entry name" value="MAJOR FACILITATOR SUPERFAMILY DOMAIN-CONTAINING PROTEIN 10"/>
    <property type="match status" value="1"/>
</dbReference>
<feature type="transmembrane region" description="Helical" evidence="7">
    <location>
        <begin position="82"/>
        <end position="99"/>
    </location>
</feature>
<keyword evidence="3 7" id="KW-0812">Transmembrane</keyword>
<dbReference type="AlphaFoldDB" id="A0A1L9RX51"/>
<dbReference type="OrthoDB" id="10262656at2759"/>
<feature type="transmembrane region" description="Helical" evidence="7">
    <location>
        <begin position="397"/>
        <end position="419"/>
    </location>
</feature>
<evidence type="ECO:0000313" key="10">
    <source>
        <dbReference type="Proteomes" id="UP000184383"/>
    </source>
</evidence>
<evidence type="ECO:0000256" key="7">
    <source>
        <dbReference type="SAM" id="Phobius"/>
    </source>
</evidence>
<dbReference type="Pfam" id="PF07690">
    <property type="entry name" value="MFS_1"/>
    <property type="match status" value="1"/>
</dbReference>
<dbReference type="GO" id="GO:0016020">
    <property type="term" value="C:membrane"/>
    <property type="evidence" value="ECO:0007669"/>
    <property type="project" value="UniProtKB-SubCell"/>
</dbReference>
<dbReference type="GeneID" id="63750491"/>
<feature type="transmembrane region" description="Helical" evidence="7">
    <location>
        <begin position="464"/>
        <end position="484"/>
    </location>
</feature>
<accession>A0A1L9RX51</accession>
<dbReference type="PANTHER" id="PTHR23504:SF8">
    <property type="entry name" value="TRANSPORTER, PUTATIVE (AFU_ORTHOLOGUE AFUA_1G03730)-RELATED"/>
    <property type="match status" value="1"/>
</dbReference>
<dbReference type="Proteomes" id="UP000184383">
    <property type="component" value="Unassembled WGS sequence"/>
</dbReference>
<dbReference type="EMBL" id="KV878210">
    <property type="protein sequence ID" value="OJJ39495.1"/>
    <property type="molecule type" value="Genomic_DNA"/>
</dbReference>
<evidence type="ECO:0000256" key="1">
    <source>
        <dbReference type="ARBA" id="ARBA00004141"/>
    </source>
</evidence>
<dbReference type="CDD" id="cd17330">
    <property type="entry name" value="MFS_SLC46_TetA_like"/>
    <property type="match status" value="1"/>
</dbReference>
<dbReference type="PROSITE" id="PS50850">
    <property type="entry name" value="MFS"/>
    <property type="match status" value="1"/>
</dbReference>
<evidence type="ECO:0000313" key="9">
    <source>
        <dbReference type="EMBL" id="OJJ39495.1"/>
    </source>
</evidence>
<keyword evidence="10" id="KW-1185">Reference proteome</keyword>
<organism evidence="9 10">
    <name type="scientific">Aspergillus wentii DTO 134E9</name>
    <dbReference type="NCBI Taxonomy" id="1073089"/>
    <lineage>
        <taxon>Eukaryota</taxon>
        <taxon>Fungi</taxon>
        <taxon>Dikarya</taxon>
        <taxon>Ascomycota</taxon>
        <taxon>Pezizomycotina</taxon>
        <taxon>Eurotiomycetes</taxon>
        <taxon>Eurotiomycetidae</taxon>
        <taxon>Eurotiales</taxon>
        <taxon>Aspergillaceae</taxon>
        <taxon>Aspergillus</taxon>
        <taxon>Aspergillus subgen. Cremei</taxon>
    </lineage>
</organism>
<evidence type="ECO:0000256" key="3">
    <source>
        <dbReference type="ARBA" id="ARBA00022692"/>
    </source>
</evidence>
<evidence type="ECO:0000256" key="4">
    <source>
        <dbReference type="ARBA" id="ARBA00022989"/>
    </source>
</evidence>
<proteinExistence type="predicted"/>
<evidence type="ECO:0000259" key="8">
    <source>
        <dbReference type="PROSITE" id="PS50850"/>
    </source>
</evidence>
<protein>
    <recommendedName>
        <fullName evidence="8">Major facilitator superfamily (MFS) profile domain-containing protein</fullName>
    </recommendedName>
</protein>
<keyword evidence="2" id="KW-0813">Transport</keyword>
<feature type="transmembrane region" description="Helical" evidence="7">
    <location>
        <begin position="105"/>
        <end position="123"/>
    </location>
</feature>
<feature type="transmembrane region" description="Helical" evidence="7">
    <location>
        <begin position="369"/>
        <end position="391"/>
    </location>
</feature>
<keyword evidence="5 7" id="KW-0472">Membrane</keyword>
<dbReference type="SUPFAM" id="SSF103473">
    <property type="entry name" value="MFS general substrate transporter"/>
    <property type="match status" value="1"/>
</dbReference>
<sequence>MLEKPARLPVQQLVILSICRFAEPVVLTSILPYLPEMISYVGVQKDDIAKWVGITSAVTAAAQAAMAVPWGTASDYMGRKPIILLGLTCTMVFSVLFGFSQNLPWLIVSRGLLGFMNGNVGIIRTMVAEMVPHKELQPRAFSIMPLVWTLGGIFGPAFGGALARPAEKHPELFGDSEFLKKFPFVLPNLASACIFIVGIATGFLFLKETLKSKKDRPDYGLALGQLLISPCTGQRRENNPRVEDDERRALLGDGNGLAAQNGHKKQAKRPVWRQIFTPQSNLVLLAYALLAMHTFAYDSLLPVFLYYPVQEIDGNPDVHLPFKFVGGFGVDSQTIGIFYAIIGIIGMVTQFLVFPAVAKRYGALKCSKAISLIYPVLYLVTPFTALVPASLRKFSVFLVMLTKLAASIFAFPCITILLTNSASSLSVLGTLNGVGTSVSALGRAAGPAIVGWAFSFGVKRGYVIIPWWTLCLIGAISAIPVFSIKETDGFEDKDDESEEDQPQESENGSNGGTYGAVSNGRS</sequence>
<dbReference type="VEuPathDB" id="FungiDB:ASPWEDRAFT_37284"/>
<feature type="transmembrane region" description="Helical" evidence="7">
    <location>
        <begin position="282"/>
        <end position="307"/>
    </location>
</feature>
<dbReference type="GO" id="GO:0022857">
    <property type="term" value="F:transmembrane transporter activity"/>
    <property type="evidence" value="ECO:0007669"/>
    <property type="project" value="InterPro"/>
</dbReference>
<evidence type="ECO:0000256" key="5">
    <source>
        <dbReference type="ARBA" id="ARBA00023136"/>
    </source>
</evidence>